<dbReference type="AlphaFoldDB" id="A0A1R2BAG8"/>
<name>A0A1R2BAG8_9CILI</name>
<comment type="caution">
    <text evidence="1">The sequence shown here is derived from an EMBL/GenBank/DDBJ whole genome shotgun (WGS) entry which is preliminary data.</text>
</comment>
<dbReference type="OrthoDB" id="301597at2759"/>
<protein>
    <submittedName>
        <fullName evidence="1">Uncharacterized protein</fullName>
    </submittedName>
</protein>
<evidence type="ECO:0000313" key="1">
    <source>
        <dbReference type="EMBL" id="OMJ73746.1"/>
    </source>
</evidence>
<accession>A0A1R2BAG8</accession>
<evidence type="ECO:0000313" key="2">
    <source>
        <dbReference type="Proteomes" id="UP000187209"/>
    </source>
</evidence>
<reference evidence="1 2" key="1">
    <citation type="submission" date="2016-11" db="EMBL/GenBank/DDBJ databases">
        <title>The macronuclear genome of Stentor coeruleus: a giant cell with tiny introns.</title>
        <authorList>
            <person name="Slabodnick M."/>
            <person name="Ruby J.G."/>
            <person name="Reiff S.B."/>
            <person name="Swart E.C."/>
            <person name="Gosai S."/>
            <person name="Prabakaran S."/>
            <person name="Witkowska E."/>
            <person name="Larue G.E."/>
            <person name="Fisher S."/>
            <person name="Freeman R.M."/>
            <person name="Gunawardena J."/>
            <person name="Chu W."/>
            <person name="Stover N.A."/>
            <person name="Gregory B.D."/>
            <person name="Nowacki M."/>
            <person name="Derisi J."/>
            <person name="Roy S.W."/>
            <person name="Marshall W.F."/>
            <person name="Sood P."/>
        </authorList>
    </citation>
    <scope>NUCLEOTIDE SEQUENCE [LARGE SCALE GENOMIC DNA]</scope>
    <source>
        <strain evidence="1">WM001</strain>
    </source>
</reference>
<sequence>MLSRKLNRFFSWGEYFPNRNLYVGGGHKYNTRYKDYFSQHQTYGLEGKEHTYTHTSKDYKIHRPWDTVRFWLKINILAQWEFFTYRYLRAMDITTMAIIPASCATFSLIAATVFKPFWIYSGISTLAWYYRVRDKVSHPEFDELEIKDYLYSNDTVKKYFSDQTSYVIDCGQEYDKFNIDEYKEYSKSTLARLFNVDCNTTTGFLKMCDVNTDARMTVHFRTMPWSDQKYHCSHPFMFIDLWAEINCKGVYEKIVFIDPKKVNKNIFIIL</sequence>
<proteinExistence type="predicted"/>
<gene>
    <name evidence="1" type="ORF">SteCoe_27488</name>
</gene>
<keyword evidence="2" id="KW-1185">Reference proteome</keyword>
<dbReference type="Proteomes" id="UP000187209">
    <property type="component" value="Unassembled WGS sequence"/>
</dbReference>
<organism evidence="1 2">
    <name type="scientific">Stentor coeruleus</name>
    <dbReference type="NCBI Taxonomy" id="5963"/>
    <lineage>
        <taxon>Eukaryota</taxon>
        <taxon>Sar</taxon>
        <taxon>Alveolata</taxon>
        <taxon>Ciliophora</taxon>
        <taxon>Postciliodesmatophora</taxon>
        <taxon>Heterotrichea</taxon>
        <taxon>Heterotrichida</taxon>
        <taxon>Stentoridae</taxon>
        <taxon>Stentor</taxon>
    </lineage>
</organism>
<dbReference type="EMBL" id="MPUH01000798">
    <property type="protein sequence ID" value="OMJ73746.1"/>
    <property type="molecule type" value="Genomic_DNA"/>
</dbReference>